<evidence type="ECO:0000256" key="1">
    <source>
        <dbReference type="SAM" id="Phobius"/>
    </source>
</evidence>
<feature type="transmembrane region" description="Helical" evidence="1">
    <location>
        <begin position="141"/>
        <end position="161"/>
    </location>
</feature>
<gene>
    <name evidence="2" type="ORF">TELCIR_08867</name>
</gene>
<accession>A0A2G9UGE4</accession>
<proteinExistence type="predicted"/>
<dbReference type="Proteomes" id="UP000230423">
    <property type="component" value="Unassembled WGS sequence"/>
</dbReference>
<keyword evidence="1" id="KW-1133">Transmembrane helix</keyword>
<feature type="transmembrane region" description="Helical" evidence="1">
    <location>
        <begin position="99"/>
        <end position="120"/>
    </location>
</feature>
<protein>
    <submittedName>
        <fullName evidence="2">Uncharacterized protein</fullName>
    </submittedName>
</protein>
<feature type="transmembrane region" description="Helical" evidence="1">
    <location>
        <begin position="47"/>
        <end position="68"/>
    </location>
</feature>
<dbReference type="PANTHER" id="PTHR22718">
    <property type="entry name" value="SERPENTINE RECEPTOR, CLASS X"/>
    <property type="match status" value="1"/>
</dbReference>
<reference evidence="2 3" key="1">
    <citation type="submission" date="2015-09" db="EMBL/GenBank/DDBJ databases">
        <title>Draft genome of the parasitic nematode Teladorsagia circumcincta isolate WARC Sus (inbred).</title>
        <authorList>
            <person name="Mitreva M."/>
        </authorList>
    </citation>
    <scope>NUCLEOTIDE SEQUENCE [LARGE SCALE GENOMIC DNA]</scope>
    <source>
        <strain evidence="2 3">S</strain>
    </source>
</reference>
<dbReference type="EMBL" id="KZ346708">
    <property type="protein sequence ID" value="PIO69311.1"/>
    <property type="molecule type" value="Genomic_DNA"/>
</dbReference>
<keyword evidence="3" id="KW-1185">Reference proteome</keyword>
<sequence>MTLVGMIPATENGERARLGRWLYHADISKPRGAHSRFDLLSAIASRWFIFMGLPYTVAVLLTVHMNIIGCHKRVSPYTLGFSYGCSECGGYTLALRVMAFSFSGVNIVIYLAIFIKILHMNSAMAQGGHSRRIPPVKKRELILVVQFSLVCAAQFLGSASFYLLPPLAGYSDIAYYLTTIFSSVNTMTNPCVIIAFHRNVRRVVWAYLLTAGRGQTAVITISGKLHPMMQAHSQIN</sequence>
<organism evidence="2 3">
    <name type="scientific">Teladorsagia circumcincta</name>
    <name type="common">Brown stomach worm</name>
    <name type="synonym">Ostertagia circumcincta</name>
    <dbReference type="NCBI Taxonomy" id="45464"/>
    <lineage>
        <taxon>Eukaryota</taxon>
        <taxon>Metazoa</taxon>
        <taxon>Ecdysozoa</taxon>
        <taxon>Nematoda</taxon>
        <taxon>Chromadorea</taxon>
        <taxon>Rhabditida</taxon>
        <taxon>Rhabditina</taxon>
        <taxon>Rhabditomorpha</taxon>
        <taxon>Strongyloidea</taxon>
        <taxon>Trichostrongylidae</taxon>
        <taxon>Teladorsagia</taxon>
    </lineage>
</organism>
<dbReference type="PANTHER" id="PTHR22718:SF11">
    <property type="entry name" value="7TM GPCR SERPENTINE RECEPTOR CLASS X (SRX) DOMAIN-CONTAINING PROTEIN"/>
    <property type="match status" value="1"/>
</dbReference>
<dbReference type="Gene3D" id="1.20.1070.10">
    <property type="entry name" value="Rhodopsin 7-helix transmembrane proteins"/>
    <property type="match status" value="1"/>
</dbReference>
<keyword evidence="1" id="KW-0812">Transmembrane</keyword>
<keyword evidence="1" id="KW-0472">Membrane</keyword>
<evidence type="ECO:0000313" key="3">
    <source>
        <dbReference type="Proteomes" id="UP000230423"/>
    </source>
</evidence>
<dbReference type="AlphaFoldDB" id="A0A2G9UGE4"/>
<dbReference type="SUPFAM" id="SSF81321">
    <property type="entry name" value="Family A G protein-coupled receptor-like"/>
    <property type="match status" value="1"/>
</dbReference>
<name>A0A2G9UGE4_TELCI</name>
<dbReference type="OrthoDB" id="5866147at2759"/>
<evidence type="ECO:0000313" key="2">
    <source>
        <dbReference type="EMBL" id="PIO69311.1"/>
    </source>
</evidence>
<feature type="transmembrane region" description="Helical" evidence="1">
    <location>
        <begin position="173"/>
        <end position="196"/>
    </location>
</feature>